<keyword evidence="8" id="KW-0732">Signal</keyword>
<dbReference type="InterPro" id="IPR039859">
    <property type="entry name" value="PFA4/ZDH16/20/ERF2-like"/>
</dbReference>
<dbReference type="EMBL" id="CAMXCT010005434">
    <property type="protein sequence ID" value="CAI4012351.1"/>
    <property type="molecule type" value="Genomic_DNA"/>
</dbReference>
<keyword evidence="2 7" id="KW-0808">Transferase</keyword>
<comment type="caution">
    <text evidence="10">The sequence shown here is derived from an EMBL/GenBank/DDBJ whole genome shotgun (WGS) entry which is preliminary data.</text>
</comment>
<feature type="signal peptide" evidence="8">
    <location>
        <begin position="1"/>
        <end position="17"/>
    </location>
</feature>
<reference evidence="11" key="2">
    <citation type="submission" date="2024-04" db="EMBL/GenBank/DDBJ databases">
        <authorList>
            <person name="Chen Y."/>
            <person name="Shah S."/>
            <person name="Dougan E. K."/>
            <person name="Thang M."/>
            <person name="Chan C."/>
        </authorList>
    </citation>
    <scope>NUCLEOTIDE SEQUENCE [LARGE SCALE GENOMIC DNA]</scope>
</reference>
<dbReference type="EMBL" id="CAMXCT030005434">
    <property type="protein sequence ID" value="CAL4799663.1"/>
    <property type="molecule type" value="Genomic_DNA"/>
</dbReference>
<evidence type="ECO:0000256" key="3">
    <source>
        <dbReference type="ARBA" id="ARBA00022692"/>
    </source>
</evidence>
<dbReference type="OrthoDB" id="408112at2759"/>
<protein>
    <recommendedName>
        <fullName evidence="7">Palmitoyltransferase</fullName>
        <ecNumber evidence="7">2.3.1.225</ecNumber>
    </recommendedName>
</protein>
<evidence type="ECO:0000256" key="4">
    <source>
        <dbReference type="ARBA" id="ARBA00022989"/>
    </source>
</evidence>
<comment type="catalytic activity">
    <reaction evidence="7">
        <text>L-cysteinyl-[protein] + hexadecanoyl-CoA = S-hexadecanoyl-L-cysteinyl-[protein] + CoA</text>
        <dbReference type="Rhea" id="RHEA:36683"/>
        <dbReference type="Rhea" id="RHEA-COMP:10131"/>
        <dbReference type="Rhea" id="RHEA-COMP:11032"/>
        <dbReference type="ChEBI" id="CHEBI:29950"/>
        <dbReference type="ChEBI" id="CHEBI:57287"/>
        <dbReference type="ChEBI" id="CHEBI:57379"/>
        <dbReference type="ChEBI" id="CHEBI:74151"/>
        <dbReference type="EC" id="2.3.1.225"/>
    </reaction>
</comment>
<dbReference type="PANTHER" id="PTHR12246">
    <property type="entry name" value="PALMITOYLTRANSFERASE ZDHHC16"/>
    <property type="match status" value="1"/>
</dbReference>
<evidence type="ECO:0000259" key="9">
    <source>
        <dbReference type="Pfam" id="PF01529"/>
    </source>
</evidence>
<dbReference type="Pfam" id="PF01529">
    <property type="entry name" value="DHHC"/>
    <property type="match status" value="1"/>
</dbReference>
<dbReference type="PROSITE" id="PS50216">
    <property type="entry name" value="DHHC"/>
    <property type="match status" value="1"/>
</dbReference>
<dbReference type="InterPro" id="IPR001594">
    <property type="entry name" value="Palmitoyltrfase_DHHC"/>
</dbReference>
<evidence type="ECO:0000256" key="6">
    <source>
        <dbReference type="ARBA" id="ARBA00023315"/>
    </source>
</evidence>
<evidence type="ECO:0000313" key="11">
    <source>
        <dbReference type="EMBL" id="CAL1165726.1"/>
    </source>
</evidence>
<evidence type="ECO:0000256" key="2">
    <source>
        <dbReference type="ARBA" id="ARBA00022679"/>
    </source>
</evidence>
<keyword evidence="6 7" id="KW-0012">Acyltransferase</keyword>
<organism evidence="10">
    <name type="scientific">Cladocopium goreaui</name>
    <dbReference type="NCBI Taxonomy" id="2562237"/>
    <lineage>
        <taxon>Eukaryota</taxon>
        <taxon>Sar</taxon>
        <taxon>Alveolata</taxon>
        <taxon>Dinophyceae</taxon>
        <taxon>Suessiales</taxon>
        <taxon>Symbiodiniaceae</taxon>
        <taxon>Cladocopium</taxon>
    </lineage>
</organism>
<dbReference type="InterPro" id="IPR036691">
    <property type="entry name" value="Endo/exonu/phosph_ase_sf"/>
</dbReference>
<accession>A0A9P1DLI8</accession>
<keyword evidence="3 7" id="KW-0812">Transmembrane</keyword>
<evidence type="ECO:0000313" key="12">
    <source>
        <dbReference type="Proteomes" id="UP001152797"/>
    </source>
</evidence>
<reference evidence="10" key="1">
    <citation type="submission" date="2022-10" db="EMBL/GenBank/DDBJ databases">
        <authorList>
            <person name="Chen Y."/>
            <person name="Dougan E. K."/>
            <person name="Chan C."/>
            <person name="Rhodes N."/>
            <person name="Thang M."/>
        </authorList>
    </citation>
    <scope>NUCLEOTIDE SEQUENCE</scope>
</reference>
<dbReference type="EMBL" id="CAMXCT020005434">
    <property type="protein sequence ID" value="CAL1165726.1"/>
    <property type="molecule type" value="Genomic_DNA"/>
</dbReference>
<sequence>MPIWTLLLALCTEGIQIGEVSRPQSLKVLQWNLHSECFLSCKSTKKAPHCDAHYPSCQQHATSLLRSLLAEVDFAGLEQLSDPSFFDQVDSHELGHLQHQCGGSQGYGMYPFDVATIVFSARWAVKETAGSPLTIGGCMDKVNESSKENDYRAYVGQVFVHKDTGLELLVLVAHYPHTGKYEAGVQMMAADLAQLKERAKVDEVLLLADTNQQKSNLEIMQDLDPTARRVLGSDVHLTCCYPAYFFQYDRIISSNFESIGSQATTLPFGNENTHHVPDWATLNMHDPVLVEFLLVPEQSLPRSGGRSAALQLVPVVLALAALVWPRWHVLSLLQRVLQVQCASDYAYARTANWSFGGIFASHRTGEFQCRININPLEPPQVLVYFIVVLPFFYEVLDNRNFRCPPLFLATLYRYLQLLRVEPGSPPCFEEAVAEALAIGAERPEPCKRCDRAKPAGTHHCSRCNRCVLKMDHHCSLTNTCVGLHNRHHFHWILVIQLLWLLFVLLVHGWQLLLAAKHLLHRGDLDWRRLPTHLVVTWLLALGLFVDMLILSCWHLYLSLTQQSTIDVWGRIFWGVAVAAAGAGGEECELPKKKS</sequence>
<keyword evidence="5 7" id="KW-0472">Membrane</keyword>
<name>A0A9P1DLI8_9DINO</name>
<feature type="domain" description="Palmitoyltransferase DHHC" evidence="9">
    <location>
        <begin position="442"/>
        <end position="567"/>
    </location>
</feature>
<keyword evidence="4 7" id="KW-1133">Transmembrane helix</keyword>
<comment type="subcellular location">
    <subcellularLocation>
        <location evidence="1">Membrane</location>
        <topology evidence="1">Multi-pass membrane protein</topology>
    </subcellularLocation>
</comment>
<dbReference type="Proteomes" id="UP001152797">
    <property type="component" value="Unassembled WGS sequence"/>
</dbReference>
<dbReference type="AlphaFoldDB" id="A0A9P1DLI8"/>
<feature type="transmembrane region" description="Helical" evidence="7">
    <location>
        <begin position="489"/>
        <end position="512"/>
    </location>
</feature>
<comment type="domain">
    <text evidence="7">The DHHC domain is required for palmitoyltransferase activity.</text>
</comment>
<proteinExistence type="inferred from homology"/>
<evidence type="ECO:0000256" key="8">
    <source>
        <dbReference type="SAM" id="SignalP"/>
    </source>
</evidence>
<feature type="chain" id="PRO_5043271592" description="Palmitoyltransferase" evidence="8">
    <location>
        <begin position="18"/>
        <end position="594"/>
    </location>
</feature>
<evidence type="ECO:0000256" key="7">
    <source>
        <dbReference type="RuleBase" id="RU079119"/>
    </source>
</evidence>
<evidence type="ECO:0000256" key="1">
    <source>
        <dbReference type="ARBA" id="ARBA00004141"/>
    </source>
</evidence>
<comment type="similarity">
    <text evidence="7">Belongs to the DHHC palmitoyltransferase family.</text>
</comment>
<evidence type="ECO:0000256" key="5">
    <source>
        <dbReference type="ARBA" id="ARBA00023136"/>
    </source>
</evidence>
<dbReference type="EC" id="2.3.1.225" evidence="7"/>
<keyword evidence="12" id="KW-1185">Reference proteome</keyword>
<gene>
    <name evidence="10" type="ORF">C1SCF055_LOCUS37422</name>
</gene>
<evidence type="ECO:0000313" key="10">
    <source>
        <dbReference type="EMBL" id="CAI4012351.1"/>
    </source>
</evidence>
<dbReference type="SUPFAM" id="SSF56219">
    <property type="entry name" value="DNase I-like"/>
    <property type="match status" value="1"/>
</dbReference>
<dbReference type="GO" id="GO:0019706">
    <property type="term" value="F:protein-cysteine S-palmitoyltransferase activity"/>
    <property type="evidence" value="ECO:0007669"/>
    <property type="project" value="UniProtKB-EC"/>
</dbReference>
<dbReference type="GO" id="GO:0016020">
    <property type="term" value="C:membrane"/>
    <property type="evidence" value="ECO:0007669"/>
    <property type="project" value="UniProtKB-SubCell"/>
</dbReference>
<feature type="transmembrane region" description="Helical" evidence="7">
    <location>
        <begin position="533"/>
        <end position="556"/>
    </location>
</feature>